<sequence>MKLHQSFLLFIFIVCFQNSFGQFTDDVNSNRPGRSMMAFSVGKTVIQTETGFNYVREDHNTLDYQANGFMAELDLRWGLFFEQLELIAELQYQNDSYTSALVDKNRSALKKTLLGAKYLVYDPFKNYEEKPNIYSWKANQKFKWRQFIPAVGVYAGANLNFSDNQFNYAPAGIEEPIISPKVMVIAQNHFGTRWVLVTNLAYNKIGTDFASIDYVVTLTRGFNKKWSGFIEHQGYNSDYYSDGLFRIGAAYLFNKDMQIDASIGKNIKDTPDIMTGGLGFSWRFAKNYKEVKIAKDKSSKMDKKKKAQAEKEEKKRKDAVDE</sequence>
<comment type="caution">
    <text evidence="2">The sequence shown here is derived from an EMBL/GenBank/DDBJ whole genome shotgun (WGS) entry which is preliminary data.</text>
</comment>
<dbReference type="InterPro" id="IPR025737">
    <property type="entry name" value="FApF"/>
</dbReference>
<reference evidence="3" key="1">
    <citation type="journal article" date="2019" name="Int. J. Syst. Evol. Microbiol.">
        <title>The Global Catalogue of Microorganisms (GCM) 10K type strain sequencing project: providing services to taxonomists for standard genome sequencing and annotation.</title>
        <authorList>
            <consortium name="The Broad Institute Genomics Platform"/>
            <consortium name="The Broad Institute Genome Sequencing Center for Infectious Disease"/>
            <person name="Wu L."/>
            <person name="Ma J."/>
        </authorList>
    </citation>
    <scope>NUCLEOTIDE SEQUENCE [LARGE SCALE GENOMIC DNA]</scope>
    <source>
        <strain evidence="3">KCTC 52644</strain>
    </source>
</reference>
<dbReference type="Proteomes" id="UP001597549">
    <property type="component" value="Unassembled WGS sequence"/>
</dbReference>
<proteinExistence type="predicted"/>
<protein>
    <submittedName>
        <fullName evidence="2">Transporter</fullName>
    </submittedName>
</protein>
<feature type="region of interest" description="Disordered" evidence="1">
    <location>
        <begin position="295"/>
        <end position="322"/>
    </location>
</feature>
<organism evidence="2 3">
    <name type="scientific">Flavobacterium ardleyense</name>
    <dbReference type="NCBI Taxonomy" id="2038737"/>
    <lineage>
        <taxon>Bacteria</taxon>
        <taxon>Pseudomonadati</taxon>
        <taxon>Bacteroidota</taxon>
        <taxon>Flavobacteriia</taxon>
        <taxon>Flavobacteriales</taxon>
        <taxon>Flavobacteriaceae</taxon>
        <taxon>Flavobacterium</taxon>
    </lineage>
</organism>
<name>A0ABW5ZB51_9FLAO</name>
<evidence type="ECO:0000313" key="2">
    <source>
        <dbReference type="EMBL" id="MFD2909443.1"/>
    </source>
</evidence>
<dbReference type="RefSeq" id="WP_379807961.1">
    <property type="nucleotide sequence ID" value="NZ_JBHUOL010000018.1"/>
</dbReference>
<evidence type="ECO:0000313" key="3">
    <source>
        <dbReference type="Proteomes" id="UP001597549"/>
    </source>
</evidence>
<gene>
    <name evidence="2" type="ORF">ACFSX9_11955</name>
</gene>
<accession>A0ABW5ZB51</accession>
<evidence type="ECO:0000256" key="1">
    <source>
        <dbReference type="SAM" id="MobiDB-lite"/>
    </source>
</evidence>
<keyword evidence="3" id="KW-1185">Reference proteome</keyword>
<dbReference type="EMBL" id="JBHUOL010000018">
    <property type="protein sequence ID" value="MFD2909443.1"/>
    <property type="molecule type" value="Genomic_DNA"/>
</dbReference>
<dbReference type="Pfam" id="PF13557">
    <property type="entry name" value="Phenol_MetA_deg"/>
    <property type="match status" value="1"/>
</dbReference>